<feature type="domain" description="Tetrapyrrole biosynthesis uroporphyrinogen III synthase" evidence="1">
    <location>
        <begin position="42"/>
        <end position="217"/>
    </location>
</feature>
<dbReference type="EMBL" id="JACEUX010000002">
    <property type="protein sequence ID" value="MBA5246986.1"/>
    <property type="molecule type" value="Genomic_DNA"/>
</dbReference>
<dbReference type="EMBL" id="CP059472">
    <property type="protein sequence ID" value="QMS97678.1"/>
    <property type="molecule type" value="Genomic_DNA"/>
</dbReference>
<dbReference type="SUPFAM" id="SSF69618">
    <property type="entry name" value="HemD-like"/>
    <property type="match status" value="1"/>
</dbReference>
<dbReference type="Pfam" id="PF02602">
    <property type="entry name" value="HEM4"/>
    <property type="match status" value="1"/>
</dbReference>
<dbReference type="AlphaFoldDB" id="A0A7D7LQH5"/>
<dbReference type="Proteomes" id="UP000515349">
    <property type="component" value="Chromosome"/>
</dbReference>
<evidence type="ECO:0000313" key="4">
    <source>
        <dbReference type="Proteomes" id="UP000515349"/>
    </source>
</evidence>
<dbReference type="PANTHER" id="PTHR12390">
    <property type="entry name" value="UROPORPHYRINOGEN III SYNTHASE"/>
    <property type="match status" value="1"/>
</dbReference>
<dbReference type="InterPro" id="IPR036108">
    <property type="entry name" value="4pyrrol_syn_uPrphyn_synt_sf"/>
</dbReference>
<keyword evidence="5" id="KW-1185">Reference proteome</keyword>
<dbReference type="CDD" id="cd06578">
    <property type="entry name" value="HemD"/>
    <property type="match status" value="1"/>
</dbReference>
<accession>A0A7D7LQH5</accession>
<dbReference type="PANTHER" id="PTHR12390:SF0">
    <property type="entry name" value="UROPORPHYRINOGEN-III SYNTHASE"/>
    <property type="match status" value="1"/>
</dbReference>
<reference evidence="3 4" key="1">
    <citation type="submission" date="2020-07" db="EMBL/GenBank/DDBJ databases">
        <title>Chryseobacterium sp.cx-624.</title>
        <authorList>
            <person name="Yang C."/>
        </authorList>
    </citation>
    <scope>NUCLEOTIDE SEQUENCE [LARGE SCALE GENOMIC DNA]</scope>
    <source>
        <strain evidence="4">cx-624</strain>
        <strain evidence="3">Cx-624</strain>
    </source>
</reference>
<reference evidence="5" key="2">
    <citation type="submission" date="2020-07" db="EMBL/GenBank/DDBJ databases">
        <title>Flavobacterium sp. xlx-214.</title>
        <authorList>
            <person name="Yang C."/>
        </authorList>
    </citation>
    <scope>NUCLEOTIDE SEQUENCE [LARGE SCALE GENOMIC DNA]</scope>
    <source>
        <strain evidence="5">CX-624</strain>
    </source>
</reference>
<dbReference type="KEGG" id="cbau:H1R16_08065"/>
<organism evidence="3 4">
    <name type="scientific">Marnyiella aurantia</name>
    <dbReference type="NCBI Taxonomy" id="2758037"/>
    <lineage>
        <taxon>Bacteria</taxon>
        <taxon>Pseudomonadati</taxon>
        <taxon>Bacteroidota</taxon>
        <taxon>Flavobacteriia</taxon>
        <taxon>Flavobacteriales</taxon>
        <taxon>Weeksellaceae</taxon>
        <taxon>Marnyiella</taxon>
    </lineage>
</organism>
<dbReference type="GO" id="GO:0004852">
    <property type="term" value="F:uroporphyrinogen-III synthase activity"/>
    <property type="evidence" value="ECO:0007669"/>
    <property type="project" value="InterPro"/>
</dbReference>
<dbReference type="RefSeq" id="WP_181887087.1">
    <property type="nucleotide sequence ID" value="NZ_CP059472.1"/>
</dbReference>
<dbReference type="InterPro" id="IPR039793">
    <property type="entry name" value="UROS/Hem4"/>
</dbReference>
<dbReference type="GO" id="GO:0005829">
    <property type="term" value="C:cytosol"/>
    <property type="evidence" value="ECO:0007669"/>
    <property type="project" value="TreeGrafter"/>
</dbReference>
<evidence type="ECO:0000313" key="5">
    <source>
        <dbReference type="Proteomes" id="UP000539710"/>
    </source>
</evidence>
<evidence type="ECO:0000259" key="1">
    <source>
        <dbReference type="Pfam" id="PF02602"/>
    </source>
</evidence>
<protein>
    <submittedName>
        <fullName evidence="3">Uroporphyrinogen-III synthase</fullName>
    </submittedName>
</protein>
<evidence type="ECO:0000313" key="3">
    <source>
        <dbReference type="EMBL" id="QMS97678.1"/>
    </source>
</evidence>
<gene>
    <name evidence="3" type="ORF">H1R16_08065</name>
    <name evidence="2" type="ORF">H2507_07375</name>
</gene>
<sequence>MKVLFTKKKIDKKMISEKFGSRFSYDVVDVIKVKSLQMEPFDLKNHSLIFTSVNAVEAFFENGFKPNEDFTDRNYNKIYCVGQKTKKKLREKGFGTFKVKKHAKDLAEFIIENSAREKFIHFCGNLALDVLNNALPLQNISYRKVVIYETELLYPQVHGDYDAIAFFSPSGVRSFAKYNSLDGRKIFSLGNTTSQEVKNYTENRIYTSRESSFEDMLDLILKYD</sequence>
<evidence type="ECO:0000313" key="2">
    <source>
        <dbReference type="EMBL" id="MBA5246986.1"/>
    </source>
</evidence>
<dbReference type="InterPro" id="IPR003754">
    <property type="entry name" value="4pyrrol_synth_uPrphyn_synth"/>
</dbReference>
<dbReference type="GO" id="GO:0006780">
    <property type="term" value="P:uroporphyrinogen III biosynthetic process"/>
    <property type="evidence" value="ECO:0007669"/>
    <property type="project" value="InterPro"/>
</dbReference>
<name>A0A7D7LQH5_9FLAO</name>
<proteinExistence type="predicted"/>
<reference evidence="2" key="3">
    <citation type="submission" date="2020-07" db="EMBL/GenBank/DDBJ databases">
        <authorList>
            <person name="Yang C."/>
        </authorList>
    </citation>
    <scope>NUCLEOTIDE SEQUENCE</scope>
    <source>
        <strain evidence="2">Cx-624</strain>
    </source>
</reference>
<dbReference type="Proteomes" id="UP000539710">
    <property type="component" value="Unassembled WGS sequence"/>
</dbReference>
<dbReference type="Gene3D" id="3.40.50.10090">
    <property type="match status" value="2"/>
</dbReference>